<reference evidence="2" key="1">
    <citation type="submission" date="2022-01" db="EMBL/GenBank/DDBJ databases">
        <authorList>
            <person name="Criscuolo A."/>
        </authorList>
    </citation>
    <scope>NUCLEOTIDE SEQUENCE</scope>
    <source>
        <strain evidence="2">CIP111893</strain>
    </source>
</reference>
<keyword evidence="3" id="KW-1185">Reference proteome</keyword>
<evidence type="ECO:0000313" key="3">
    <source>
        <dbReference type="Proteomes" id="UP000838686"/>
    </source>
</evidence>
<proteinExistence type="predicted"/>
<keyword evidence="1" id="KW-0732">Signal</keyword>
<feature type="signal peptide" evidence="1">
    <location>
        <begin position="1"/>
        <end position="23"/>
    </location>
</feature>
<dbReference type="RefSeq" id="WP_236342911.1">
    <property type="nucleotide sequence ID" value="NZ_CAKMMF010000013.1"/>
</dbReference>
<name>A0ABN8GE93_9BACL</name>
<accession>A0ABN8GE93</accession>
<gene>
    <name evidence="2" type="ORF">PAECIP111893_02596</name>
</gene>
<evidence type="ECO:0000256" key="1">
    <source>
        <dbReference type="SAM" id="SignalP"/>
    </source>
</evidence>
<organism evidence="2 3">
    <name type="scientific">Paenibacillus plantiphilus</name>
    <dbReference type="NCBI Taxonomy" id="2905650"/>
    <lineage>
        <taxon>Bacteria</taxon>
        <taxon>Bacillati</taxon>
        <taxon>Bacillota</taxon>
        <taxon>Bacilli</taxon>
        <taxon>Bacillales</taxon>
        <taxon>Paenibacillaceae</taxon>
        <taxon>Paenibacillus</taxon>
    </lineage>
</organism>
<sequence>MRKWVVLYTAVVMLITSSQTTAAAQGGTGGPTLKTEARTALQQQVQIWQQSLSKQPLFESWQDANPNIVPIGPGLHGWLVTLRLDNKPVGYMIIHATQDGGFALGEYGVGDRPAFDPNTLYESLVRQGFYETYADAASRKLKLERNYIHPLQAVWKWTAPEGDIYYLDAWTAEMLPIDEQQWQQQTSKLNKPLIQDNASLIKQLSAARTNRAFDPYERMPWLTKSPLTADQMKQLPLLLDRKTEIRFTAELYDESVLFVWPAVGYHQWDHNNLFVAFDQLGTRYVPLDTLSSDGRFYR</sequence>
<dbReference type="EMBL" id="CAKMMF010000013">
    <property type="protein sequence ID" value="CAH1206730.1"/>
    <property type="molecule type" value="Genomic_DNA"/>
</dbReference>
<evidence type="ECO:0000313" key="2">
    <source>
        <dbReference type="EMBL" id="CAH1206730.1"/>
    </source>
</evidence>
<comment type="caution">
    <text evidence="2">The sequence shown here is derived from an EMBL/GenBank/DDBJ whole genome shotgun (WGS) entry which is preliminary data.</text>
</comment>
<protein>
    <submittedName>
        <fullName evidence="2">Uncharacterized protein</fullName>
    </submittedName>
</protein>
<dbReference type="Proteomes" id="UP000838686">
    <property type="component" value="Unassembled WGS sequence"/>
</dbReference>
<feature type="chain" id="PRO_5045435612" evidence="1">
    <location>
        <begin position="24"/>
        <end position="298"/>
    </location>
</feature>